<proteinExistence type="predicted"/>
<evidence type="ECO:0000313" key="2">
    <source>
        <dbReference type="EMBL" id="KAA8586371.1"/>
    </source>
</evidence>
<name>A0A5J5D495_9PERO</name>
<evidence type="ECO:0000256" key="1">
    <source>
        <dbReference type="SAM" id="MobiDB-lite"/>
    </source>
</evidence>
<dbReference type="EMBL" id="VOFY01000013">
    <property type="protein sequence ID" value="KAA8586371.1"/>
    <property type="molecule type" value="Genomic_DNA"/>
</dbReference>
<dbReference type="GO" id="GO:0007276">
    <property type="term" value="P:gamete generation"/>
    <property type="evidence" value="ECO:0007669"/>
    <property type="project" value="InterPro"/>
</dbReference>
<feature type="compositionally biased region" description="Polar residues" evidence="1">
    <location>
        <begin position="155"/>
        <end position="181"/>
    </location>
</feature>
<keyword evidence="3" id="KW-1185">Reference proteome</keyword>
<comment type="caution">
    <text evidence="2">The sequence shown here is derived from an EMBL/GenBank/DDBJ whole genome shotgun (WGS) entry which is preliminary data.</text>
</comment>
<dbReference type="Proteomes" id="UP000327493">
    <property type="component" value="Chromosome 13"/>
</dbReference>
<protein>
    <recommendedName>
        <fullName evidence="4">Spermatogenesis-associated protein 22</fullName>
    </recommendedName>
</protein>
<feature type="compositionally biased region" description="Low complexity" evidence="1">
    <location>
        <begin position="72"/>
        <end position="86"/>
    </location>
</feature>
<dbReference type="GO" id="GO:0051445">
    <property type="term" value="P:regulation of meiotic cell cycle"/>
    <property type="evidence" value="ECO:0007669"/>
    <property type="project" value="TreeGrafter"/>
</dbReference>
<accession>A0A5J5D495</accession>
<dbReference type="GO" id="GO:0000711">
    <property type="term" value="P:meiotic DNA repair synthesis"/>
    <property type="evidence" value="ECO:0007669"/>
    <property type="project" value="InterPro"/>
</dbReference>
<feature type="compositionally biased region" description="Polar residues" evidence="1">
    <location>
        <begin position="101"/>
        <end position="118"/>
    </location>
</feature>
<dbReference type="AlphaFoldDB" id="A0A5J5D495"/>
<reference evidence="2 3" key="1">
    <citation type="submission" date="2019-08" db="EMBL/GenBank/DDBJ databases">
        <title>A chromosome-level genome assembly, high-density linkage maps, and genome scans reveal the genomic architecture of hybrid incompatibilities underlying speciation via character displacement in darters (Percidae: Etheostominae).</title>
        <authorList>
            <person name="Moran R.L."/>
            <person name="Catchen J.M."/>
            <person name="Fuller R.C."/>
        </authorList>
    </citation>
    <scope>NUCLEOTIDE SEQUENCE [LARGE SCALE GENOMIC DNA]</scope>
    <source>
        <strain evidence="2">EspeVRDwgs_2016</strain>
        <tissue evidence="2">Muscle</tissue>
    </source>
</reference>
<gene>
    <name evidence="2" type="ORF">FQN60_000207</name>
</gene>
<evidence type="ECO:0008006" key="4">
    <source>
        <dbReference type="Google" id="ProtNLM"/>
    </source>
</evidence>
<feature type="compositionally biased region" description="Basic and acidic residues" evidence="1">
    <location>
        <begin position="1"/>
        <end position="10"/>
    </location>
</feature>
<feature type="region of interest" description="Disordered" evidence="1">
    <location>
        <begin position="72"/>
        <end position="273"/>
    </location>
</feature>
<dbReference type="InterPro" id="IPR033536">
    <property type="entry name" value="Spata22"/>
</dbReference>
<sequence length="405" mass="44632">MPKRQERGENTKAASRTTRQTAKELVETRVSSAPSGGCMSVPLFNQKKRNRVPLTSAPSENEFFSHSEYMASSSSATSHSTSGTYGCYQASGPSSGAPLSHQWNRQAIPQSTPPQQYGSIRPSPGPAPAMKTLTPIKHPYKFGGTSSKMGPASNPMRQQDFSPGVKSRQSTYQAPNISESAQIKPMPHTGFSQMGQQSSYRPPNPTHQYSHQPRPLPAPVPAPSRPSAPAAQPQKNSWKFTNSFGPQKSPIVGNKSTNQPRTARQTKTQDTFPRKPAIENSLRILTSVIDGMRHWSQFKDKVPYLFEIFATLDSAVTLGHHGAKNFLMRDGKEVVPCVFYENEQELPRLIRGQVHRCVGNYDRSRDVLMCVSVRPGLPSEQRNAQEAIKACDAEMRALVKSLSEV</sequence>
<feature type="compositionally biased region" description="Polar residues" evidence="1">
    <location>
        <begin position="234"/>
        <end position="246"/>
    </location>
</feature>
<dbReference type="PANTHER" id="PTHR35258">
    <property type="entry name" value="SPERMATOGENESIS-ASSOCIATED PROTEIN 22"/>
    <property type="match status" value="1"/>
</dbReference>
<feature type="compositionally biased region" description="Polar residues" evidence="1">
    <location>
        <begin position="254"/>
        <end position="271"/>
    </location>
</feature>
<evidence type="ECO:0000313" key="3">
    <source>
        <dbReference type="Proteomes" id="UP000327493"/>
    </source>
</evidence>
<dbReference type="GO" id="GO:0007129">
    <property type="term" value="P:homologous chromosome pairing at meiosis"/>
    <property type="evidence" value="ECO:0007669"/>
    <property type="project" value="InterPro"/>
</dbReference>
<dbReference type="PANTHER" id="PTHR35258:SF1">
    <property type="entry name" value="SPERMATOGENESIS-ASSOCIATED PROTEIN 22"/>
    <property type="match status" value="1"/>
</dbReference>
<feature type="region of interest" description="Disordered" evidence="1">
    <location>
        <begin position="1"/>
        <end position="22"/>
    </location>
</feature>
<organism evidence="2 3">
    <name type="scientific">Etheostoma spectabile</name>
    <name type="common">orangethroat darter</name>
    <dbReference type="NCBI Taxonomy" id="54343"/>
    <lineage>
        <taxon>Eukaryota</taxon>
        <taxon>Metazoa</taxon>
        <taxon>Chordata</taxon>
        <taxon>Craniata</taxon>
        <taxon>Vertebrata</taxon>
        <taxon>Euteleostomi</taxon>
        <taxon>Actinopterygii</taxon>
        <taxon>Neopterygii</taxon>
        <taxon>Teleostei</taxon>
        <taxon>Neoteleostei</taxon>
        <taxon>Acanthomorphata</taxon>
        <taxon>Eupercaria</taxon>
        <taxon>Perciformes</taxon>
        <taxon>Percoidei</taxon>
        <taxon>Percidae</taxon>
        <taxon>Etheostomatinae</taxon>
        <taxon>Etheostoma</taxon>
    </lineage>
</organism>
<feature type="compositionally biased region" description="Pro residues" evidence="1">
    <location>
        <begin position="214"/>
        <end position="226"/>
    </location>
</feature>
<feature type="compositionally biased region" description="Polar residues" evidence="1">
    <location>
        <begin position="190"/>
        <end position="211"/>
    </location>
</feature>